<evidence type="ECO:0000313" key="1">
    <source>
        <dbReference type="EMBL" id="KAI4369931.1"/>
    </source>
</evidence>
<proteinExistence type="predicted"/>
<organism evidence="1 2">
    <name type="scientific">Melastoma candidum</name>
    <dbReference type="NCBI Taxonomy" id="119954"/>
    <lineage>
        <taxon>Eukaryota</taxon>
        <taxon>Viridiplantae</taxon>
        <taxon>Streptophyta</taxon>
        <taxon>Embryophyta</taxon>
        <taxon>Tracheophyta</taxon>
        <taxon>Spermatophyta</taxon>
        <taxon>Magnoliopsida</taxon>
        <taxon>eudicotyledons</taxon>
        <taxon>Gunneridae</taxon>
        <taxon>Pentapetalae</taxon>
        <taxon>rosids</taxon>
        <taxon>malvids</taxon>
        <taxon>Myrtales</taxon>
        <taxon>Melastomataceae</taxon>
        <taxon>Melastomatoideae</taxon>
        <taxon>Melastomateae</taxon>
        <taxon>Melastoma</taxon>
    </lineage>
</organism>
<evidence type="ECO:0000313" key="2">
    <source>
        <dbReference type="Proteomes" id="UP001057402"/>
    </source>
</evidence>
<name>A0ACB9QSL2_9MYRT</name>
<accession>A0ACB9QSL2</accession>
<sequence length="78" mass="9074">MICAKSLSCGQNTRSSQLRLNGVDQQEFPQSKQATKGRVRQQLARIFDARDRRRLDDLPGCYSVATFVQILRFPWLRF</sequence>
<dbReference type="Proteomes" id="UP001057402">
    <property type="component" value="Chromosome 5"/>
</dbReference>
<keyword evidence="2" id="KW-1185">Reference proteome</keyword>
<dbReference type="EMBL" id="CM042884">
    <property type="protein sequence ID" value="KAI4369931.1"/>
    <property type="molecule type" value="Genomic_DNA"/>
</dbReference>
<gene>
    <name evidence="1" type="ORF">MLD38_018323</name>
</gene>
<comment type="caution">
    <text evidence="1">The sequence shown here is derived from an EMBL/GenBank/DDBJ whole genome shotgun (WGS) entry which is preliminary data.</text>
</comment>
<reference evidence="2" key="1">
    <citation type="journal article" date="2023" name="Front. Plant Sci.">
        <title>Chromosomal-level genome assembly of Melastoma candidum provides insights into trichome evolution.</title>
        <authorList>
            <person name="Zhong Y."/>
            <person name="Wu W."/>
            <person name="Sun C."/>
            <person name="Zou P."/>
            <person name="Liu Y."/>
            <person name="Dai S."/>
            <person name="Zhou R."/>
        </authorList>
    </citation>
    <scope>NUCLEOTIDE SEQUENCE [LARGE SCALE GENOMIC DNA]</scope>
</reference>
<protein>
    <submittedName>
        <fullName evidence="1">Uncharacterized protein</fullName>
    </submittedName>
</protein>